<dbReference type="RefSeq" id="XP_018321322.1">
    <property type="nucleotide sequence ID" value="XM_018465820.1"/>
</dbReference>
<evidence type="ECO:0000259" key="9">
    <source>
        <dbReference type="PROSITE" id="PS50097"/>
    </source>
</evidence>
<evidence type="ECO:0000256" key="1">
    <source>
        <dbReference type="ARBA" id="ARBA00004123"/>
    </source>
</evidence>
<reference evidence="11 12" key="1">
    <citation type="submission" date="2025-04" db="UniProtKB">
        <authorList>
            <consortium name="RefSeq"/>
        </authorList>
    </citation>
    <scope>IDENTIFICATION</scope>
    <source>
        <tissue evidence="11 12">Entire body</tissue>
    </source>
</reference>
<dbReference type="InterPro" id="IPR011333">
    <property type="entry name" value="SKP1/BTB/POZ_sf"/>
</dbReference>
<dbReference type="AlphaFoldDB" id="A0A1W4WLJ1"/>
<dbReference type="GeneID" id="108734319"/>
<dbReference type="Gene3D" id="3.30.710.10">
    <property type="entry name" value="Potassium Channel Kv1.1, Chain A"/>
    <property type="match status" value="1"/>
</dbReference>
<evidence type="ECO:0000313" key="12">
    <source>
        <dbReference type="RefSeq" id="XP_018321322.1"/>
    </source>
</evidence>
<organism evidence="10 12">
    <name type="scientific">Agrilus planipennis</name>
    <name type="common">Emerald ash borer</name>
    <name type="synonym">Agrilus marcopoli</name>
    <dbReference type="NCBI Taxonomy" id="224129"/>
    <lineage>
        <taxon>Eukaryota</taxon>
        <taxon>Metazoa</taxon>
        <taxon>Ecdysozoa</taxon>
        <taxon>Arthropoda</taxon>
        <taxon>Hexapoda</taxon>
        <taxon>Insecta</taxon>
        <taxon>Pterygota</taxon>
        <taxon>Neoptera</taxon>
        <taxon>Endopterygota</taxon>
        <taxon>Coleoptera</taxon>
        <taxon>Polyphaga</taxon>
        <taxon>Elateriformia</taxon>
        <taxon>Buprestoidea</taxon>
        <taxon>Buprestidae</taxon>
        <taxon>Agrilinae</taxon>
        <taxon>Agrilus</taxon>
    </lineage>
</organism>
<dbReference type="GO" id="GO:0035167">
    <property type="term" value="P:larval lymph gland hemopoiesis"/>
    <property type="evidence" value="ECO:0007669"/>
    <property type="project" value="UniProtKB-ARBA"/>
</dbReference>
<evidence type="ECO:0000256" key="4">
    <source>
        <dbReference type="ARBA" id="ARBA00022902"/>
    </source>
</evidence>
<dbReference type="GO" id="GO:0048813">
    <property type="term" value="P:dendrite morphogenesis"/>
    <property type="evidence" value="ECO:0007669"/>
    <property type="project" value="UniProtKB-ARBA"/>
</dbReference>
<dbReference type="RefSeq" id="XP_018321321.1">
    <property type="nucleotide sequence ID" value="XM_018465819.1"/>
</dbReference>
<evidence type="ECO:0000313" key="11">
    <source>
        <dbReference type="RefSeq" id="XP_018321321.1"/>
    </source>
</evidence>
<gene>
    <name evidence="11 12" type="primary">LOC108734319</name>
</gene>
<dbReference type="SMART" id="SM00225">
    <property type="entry name" value="BTB"/>
    <property type="match status" value="1"/>
</dbReference>
<name>A0A1W4WLJ1_AGRPL</name>
<keyword evidence="2" id="KW-0217">Developmental protein</keyword>
<dbReference type="PROSITE" id="PS50097">
    <property type="entry name" value="BTB"/>
    <property type="match status" value="1"/>
</dbReference>
<keyword evidence="5" id="KW-0805">Transcription regulation</keyword>
<keyword evidence="7" id="KW-0539">Nucleus</keyword>
<keyword evidence="6" id="KW-0804">Transcription</keyword>
<dbReference type="KEGG" id="apln:108734319"/>
<dbReference type="GO" id="GO:0007464">
    <property type="term" value="P:R3/R4 cell fate commitment"/>
    <property type="evidence" value="ECO:0007669"/>
    <property type="project" value="UniProtKB-ARBA"/>
</dbReference>
<dbReference type="GO" id="GO:0016199">
    <property type="term" value="P:axon midline choice point recognition"/>
    <property type="evidence" value="ECO:0007669"/>
    <property type="project" value="UniProtKB-ARBA"/>
</dbReference>
<dbReference type="InterPro" id="IPR051095">
    <property type="entry name" value="Dros_DevTransReg"/>
</dbReference>
<evidence type="ECO:0000256" key="7">
    <source>
        <dbReference type="ARBA" id="ARBA00023242"/>
    </source>
</evidence>
<dbReference type="GO" id="GO:0006357">
    <property type="term" value="P:regulation of transcription by RNA polymerase II"/>
    <property type="evidence" value="ECO:0007669"/>
    <property type="project" value="TreeGrafter"/>
</dbReference>
<evidence type="ECO:0000256" key="2">
    <source>
        <dbReference type="ARBA" id="ARBA00022473"/>
    </source>
</evidence>
<keyword evidence="10" id="KW-1185">Reference proteome</keyword>
<dbReference type="PANTHER" id="PTHR23110:SF111">
    <property type="entry name" value="LONGITUDINALS LACKING PROTEIN, ISOFORMS F_I_K_T"/>
    <property type="match status" value="1"/>
</dbReference>
<dbReference type="Pfam" id="PF00651">
    <property type="entry name" value="BTB"/>
    <property type="match status" value="1"/>
</dbReference>
<comment type="function">
    <text evidence="8">Putative transcription factor required for axon growth and guidance in the central and peripheral nervous systems. Repels CNS axons away from the midline by promoting the expression of the midline repellent sli and its receptor robo.</text>
</comment>
<dbReference type="Proteomes" id="UP000192223">
    <property type="component" value="Unplaced"/>
</dbReference>
<protein>
    <submittedName>
        <fullName evidence="11 12">Uncharacterized protein LOC108734319</fullName>
    </submittedName>
</protein>
<evidence type="ECO:0000313" key="10">
    <source>
        <dbReference type="Proteomes" id="UP000192223"/>
    </source>
</evidence>
<dbReference type="PANTHER" id="PTHR23110">
    <property type="entry name" value="BTB DOMAIN TRANSCRIPTION FACTOR"/>
    <property type="match status" value="1"/>
</dbReference>
<dbReference type="CDD" id="cd18186">
    <property type="entry name" value="BTB_POZ_ZBTB_KLHL-like"/>
    <property type="match status" value="1"/>
</dbReference>
<evidence type="ECO:0000256" key="5">
    <source>
        <dbReference type="ARBA" id="ARBA00023015"/>
    </source>
</evidence>
<evidence type="ECO:0000256" key="3">
    <source>
        <dbReference type="ARBA" id="ARBA00022782"/>
    </source>
</evidence>
<sequence>MNKQPEVTKTTRYCVQWDSHARHICTVFCSLMEHQSLVDVAICCGPNTIHAHKCVLAANSPYFREQLEKNCSVEQILINGLDFTVVKSIIEFMYCGETNILNENLRYVVAAAKFFQMRGLQALVSDRKEVQNEASIIEITPPLFISKKPKYTNALRQFNPPMTNSYKIYKNPINDSYLYKKVKRKAIRSEAEKACAKEAAASRLALEALQKELANTPRINSFVIEESCTETTVENFIPHAEEAIFENLSNMPTIPIQMVGFSNLNNPPVLTTATSQMDQKGKETYSDPFVNLSANSIMKLDDVSDKIKNILGNEINGNVEIMFRTSDGNFVGVTDDLIQNLSGGGTLQYQVIDENGQLGDVREIQIQGQNSAVLENVGEHLLKSNDDVSNFVGQNQGEPSVMEIDILNTADSDKDVGSFSLENALNKDDTNVLPSHYDIGGFGQDSSSLFCENKENEFSGNEEQQISLQTTVFADTCTSIDSECSNNILLNCTKEDIDEEPIKKRKLDVSCTNSTSEDGISVSSTSIDVLPFREIFETNSNLVDSEVDRSIEDTS</sequence>
<dbReference type="STRING" id="224129.A0A1W4WLJ1"/>
<dbReference type="GO" id="GO:0045467">
    <property type="term" value="P:R7 cell development"/>
    <property type="evidence" value="ECO:0007669"/>
    <property type="project" value="UniProtKB-ARBA"/>
</dbReference>
<evidence type="ECO:0000256" key="6">
    <source>
        <dbReference type="ARBA" id="ARBA00023163"/>
    </source>
</evidence>
<comment type="subcellular location">
    <subcellularLocation>
        <location evidence="1">Nucleus</location>
    </subcellularLocation>
</comment>
<dbReference type="OrthoDB" id="6678352at2759"/>
<proteinExistence type="predicted"/>
<dbReference type="GO" id="GO:0008406">
    <property type="term" value="P:gonad development"/>
    <property type="evidence" value="ECO:0007669"/>
    <property type="project" value="UniProtKB-ARBA"/>
</dbReference>
<dbReference type="InterPro" id="IPR000210">
    <property type="entry name" value="BTB/POZ_dom"/>
</dbReference>
<dbReference type="GO" id="GO:0007526">
    <property type="term" value="P:larval somatic muscle development"/>
    <property type="evidence" value="ECO:0007669"/>
    <property type="project" value="UniProtKB-ARBA"/>
</dbReference>
<keyword evidence="3" id="KW-0221">Differentiation</keyword>
<accession>A0A1W4WLJ1</accession>
<evidence type="ECO:0000256" key="8">
    <source>
        <dbReference type="ARBA" id="ARBA00037382"/>
    </source>
</evidence>
<feature type="domain" description="BTB" evidence="9">
    <location>
        <begin position="38"/>
        <end position="102"/>
    </location>
</feature>
<dbReference type="GO" id="GO:0005634">
    <property type="term" value="C:nucleus"/>
    <property type="evidence" value="ECO:0007669"/>
    <property type="project" value="UniProtKB-SubCell"/>
</dbReference>
<dbReference type="GO" id="GO:0045476">
    <property type="term" value="P:nurse cell apoptotic process"/>
    <property type="evidence" value="ECO:0007669"/>
    <property type="project" value="UniProtKB-ARBA"/>
</dbReference>
<dbReference type="SUPFAM" id="SSF54695">
    <property type="entry name" value="POZ domain"/>
    <property type="match status" value="1"/>
</dbReference>
<keyword evidence="4" id="KW-0524">Neurogenesis</keyword>